<evidence type="ECO:0000313" key="2">
    <source>
        <dbReference type="Proteomes" id="UP000284706"/>
    </source>
</evidence>
<protein>
    <submittedName>
        <fullName evidence="1">Uncharacterized protein</fullName>
    </submittedName>
</protein>
<comment type="caution">
    <text evidence="1">The sequence shown here is derived from an EMBL/GenBank/DDBJ whole genome shotgun (WGS) entry which is preliminary data.</text>
</comment>
<keyword evidence="2" id="KW-1185">Reference proteome</keyword>
<evidence type="ECO:0000313" key="1">
    <source>
        <dbReference type="EMBL" id="PPQ74832.1"/>
    </source>
</evidence>
<organism evidence="1 2">
    <name type="scientific">Gymnopilus dilepis</name>
    <dbReference type="NCBI Taxonomy" id="231916"/>
    <lineage>
        <taxon>Eukaryota</taxon>
        <taxon>Fungi</taxon>
        <taxon>Dikarya</taxon>
        <taxon>Basidiomycota</taxon>
        <taxon>Agaricomycotina</taxon>
        <taxon>Agaricomycetes</taxon>
        <taxon>Agaricomycetidae</taxon>
        <taxon>Agaricales</taxon>
        <taxon>Agaricineae</taxon>
        <taxon>Hymenogastraceae</taxon>
        <taxon>Gymnopilus</taxon>
    </lineage>
</organism>
<reference evidence="1 2" key="1">
    <citation type="journal article" date="2018" name="Evol. Lett.">
        <title>Horizontal gene cluster transfer increased hallucinogenic mushroom diversity.</title>
        <authorList>
            <person name="Reynolds H.T."/>
            <person name="Vijayakumar V."/>
            <person name="Gluck-Thaler E."/>
            <person name="Korotkin H.B."/>
            <person name="Matheny P.B."/>
            <person name="Slot J.C."/>
        </authorList>
    </citation>
    <scope>NUCLEOTIDE SEQUENCE [LARGE SCALE GENOMIC DNA]</scope>
    <source>
        <strain evidence="1 2">SRW20</strain>
    </source>
</reference>
<dbReference type="AlphaFoldDB" id="A0A409W8K1"/>
<gene>
    <name evidence="1" type="ORF">CVT26_005433</name>
</gene>
<accession>A0A409W8K1</accession>
<dbReference type="EMBL" id="NHYE01005310">
    <property type="protein sequence ID" value="PPQ74832.1"/>
    <property type="molecule type" value="Genomic_DNA"/>
</dbReference>
<proteinExistence type="predicted"/>
<name>A0A409W8K1_9AGAR</name>
<sequence>MRGRIESYIGLIDESSETQFCRPGVLRNAATRNLGNLVTYPQPISVLIRAARIQNECQLSANVETWATRGCSPSEFVLCEIVPVSHIVEEPNVATPRRHPRLDPPRNVLDRSVFGQGMEEMAVVPVWLFIRLLVVLQDSGFHQRFSANSFDDDCTLTFQERVTVERSIANFKFCVASVRLTYRVSYQQ</sequence>
<dbReference type="Proteomes" id="UP000284706">
    <property type="component" value="Unassembled WGS sequence"/>
</dbReference>
<dbReference type="InParanoid" id="A0A409W8K1"/>